<sequence>MPTMINSDYANSVTQTVPLTNVLSSDVQPVRTQGTNHEAAGTINSQMPGKTGVPVLPRPSIPFDTKGVTQIVGQLESSMDMMSLLFQLARQAREEGIQLRDIENKLVISHQQAQVDEMRNGAKLMIVMAVVSGVMAGVSALMGGFSLAKSTKAIKQDKALNANIAGRQQDLKQVGDIKKAAGLEMGDAGQDLTARIKNDKAALQTLNKTFDTNNSRQQIFNTVIQSLGQAGNSAVQVAQGDSQADAKEDEVNASISQTEKQKAEDYLSFMQNLMNDLVKIMQQYSQSQNQTLKAAFGVA</sequence>
<dbReference type="NCBIfam" id="NF038055">
    <property type="entry name" value="T3SS_SctB_pilot"/>
    <property type="match status" value="1"/>
</dbReference>
<keyword evidence="1" id="KW-0812">Transmembrane</keyword>
<dbReference type="EMBL" id="AY528667">
    <property type="protein sequence ID" value="AAS91822.1"/>
    <property type="molecule type" value="Genomic_DNA"/>
</dbReference>
<feature type="transmembrane region" description="Helical" evidence="1">
    <location>
        <begin position="124"/>
        <end position="148"/>
    </location>
</feature>
<protein>
    <submittedName>
        <fullName evidence="2">AopD</fullName>
    </submittedName>
</protein>
<reference evidence="2" key="1">
    <citation type="journal article" date="2004" name="Appl. Environ. Microbiol.">
        <title>Complete type III secretion system of a mesophilic Aeromonas hydrophila strain.</title>
        <authorList>
            <person name="Vilches S."/>
            <person name="Urgell C."/>
            <person name="Merino S."/>
            <person name="Chacon M.R."/>
            <person name="Soler L."/>
            <person name="Castro-Escarpulli G."/>
            <person name="Figueras M.J."/>
            <person name="Tomas J.M."/>
        </authorList>
    </citation>
    <scope>NUCLEOTIDE SEQUENCE</scope>
    <source>
        <strain evidence="2">AH3</strain>
    </source>
</reference>
<keyword evidence="1" id="KW-1133">Transmembrane helix</keyword>
<accession>Q699Q7</accession>
<keyword evidence="1" id="KW-0472">Membrane</keyword>
<name>Q699Q7_AERHY</name>
<dbReference type="InterPro" id="IPR008898">
    <property type="entry name" value="YopD-like"/>
</dbReference>
<dbReference type="AlphaFoldDB" id="Q699Q7"/>
<organism evidence="2">
    <name type="scientific">Aeromonas hydrophila</name>
    <dbReference type="NCBI Taxonomy" id="644"/>
    <lineage>
        <taxon>Bacteria</taxon>
        <taxon>Pseudomonadati</taxon>
        <taxon>Pseudomonadota</taxon>
        <taxon>Gammaproteobacteria</taxon>
        <taxon>Aeromonadales</taxon>
        <taxon>Aeromonadaceae</taxon>
        <taxon>Aeromonas</taxon>
    </lineage>
</organism>
<proteinExistence type="predicted"/>
<evidence type="ECO:0000256" key="1">
    <source>
        <dbReference type="SAM" id="Phobius"/>
    </source>
</evidence>
<evidence type="ECO:0000313" key="2">
    <source>
        <dbReference type="EMBL" id="AAS91822.1"/>
    </source>
</evidence>
<dbReference type="Pfam" id="PF05844">
    <property type="entry name" value="YopD"/>
    <property type="match status" value="1"/>
</dbReference>
<gene>
    <name evidence="2" type="primary">aopD</name>
</gene>